<keyword evidence="2" id="KW-0378">Hydrolase</keyword>
<dbReference type="InterPro" id="IPR013103">
    <property type="entry name" value="RVT_2"/>
</dbReference>
<evidence type="ECO:0000256" key="1">
    <source>
        <dbReference type="ARBA" id="ARBA00022723"/>
    </source>
</evidence>
<dbReference type="GO" id="GO:0016787">
    <property type="term" value="F:hydrolase activity"/>
    <property type="evidence" value="ECO:0007669"/>
    <property type="project" value="UniProtKB-KW"/>
</dbReference>
<dbReference type="Gene3D" id="3.30.420.10">
    <property type="entry name" value="Ribonuclease H-like superfamily/Ribonuclease H"/>
    <property type="match status" value="1"/>
</dbReference>
<dbReference type="InterPro" id="IPR057670">
    <property type="entry name" value="SH3_retrovirus"/>
</dbReference>
<dbReference type="InterPro" id="IPR039537">
    <property type="entry name" value="Retrotran_Ty1/copia-like"/>
</dbReference>
<dbReference type="InterPro" id="IPR012337">
    <property type="entry name" value="RNaseH-like_sf"/>
</dbReference>
<dbReference type="GO" id="GO:0015074">
    <property type="term" value="P:DNA integration"/>
    <property type="evidence" value="ECO:0007669"/>
    <property type="project" value="InterPro"/>
</dbReference>
<protein>
    <submittedName>
        <fullName evidence="4">Retrovirus-related Pol polyprotein from transposon TNT 1-94</fullName>
    </submittedName>
</protein>
<reference evidence="4 5" key="1">
    <citation type="journal article" date="2018" name="PLoS Genet.">
        <title>Population sequencing reveals clonal diversity and ancestral inbreeding in the grapevine cultivar Chardonnay.</title>
        <authorList>
            <person name="Roach M.J."/>
            <person name="Johnson D.L."/>
            <person name="Bohlmann J."/>
            <person name="van Vuuren H.J."/>
            <person name="Jones S.J."/>
            <person name="Pretorius I.S."/>
            <person name="Schmidt S.A."/>
            <person name="Borneman A.R."/>
        </authorList>
    </citation>
    <scope>NUCLEOTIDE SEQUENCE [LARGE SCALE GENOMIC DNA]</scope>
    <source>
        <strain evidence="5">cv. Chardonnay</strain>
        <tissue evidence="4">Leaf</tissue>
    </source>
</reference>
<evidence type="ECO:0000313" key="5">
    <source>
        <dbReference type="Proteomes" id="UP000288805"/>
    </source>
</evidence>
<keyword evidence="1" id="KW-0479">Metal-binding</keyword>
<dbReference type="EMBL" id="QGNW01000741">
    <property type="protein sequence ID" value="RVW63398.1"/>
    <property type="molecule type" value="Genomic_DNA"/>
</dbReference>
<dbReference type="AlphaFoldDB" id="A0A438FTZ0"/>
<evidence type="ECO:0000256" key="2">
    <source>
        <dbReference type="ARBA" id="ARBA00022801"/>
    </source>
</evidence>
<proteinExistence type="predicted"/>
<dbReference type="Pfam" id="PF07727">
    <property type="entry name" value="RVT_2"/>
    <property type="match status" value="1"/>
</dbReference>
<feature type="domain" description="Integrase catalytic" evidence="3">
    <location>
        <begin position="295"/>
        <end position="401"/>
    </location>
</feature>
<dbReference type="InterPro" id="IPR036397">
    <property type="entry name" value="RNaseH_sf"/>
</dbReference>
<dbReference type="PANTHER" id="PTHR42648">
    <property type="entry name" value="TRANSPOSASE, PUTATIVE-RELATED"/>
    <property type="match status" value="1"/>
</dbReference>
<comment type="caution">
    <text evidence="4">The sequence shown here is derived from an EMBL/GenBank/DDBJ whole genome shotgun (WGS) entry which is preliminary data.</text>
</comment>
<evidence type="ECO:0000259" key="3">
    <source>
        <dbReference type="PROSITE" id="PS50994"/>
    </source>
</evidence>
<dbReference type="PROSITE" id="PS50994">
    <property type="entry name" value="INTEGRASE"/>
    <property type="match status" value="1"/>
</dbReference>
<dbReference type="PANTHER" id="PTHR42648:SF26">
    <property type="entry name" value="INTEGRASE CATALYTIC DOMAIN-CONTAINING PROTEIN"/>
    <property type="match status" value="1"/>
</dbReference>
<dbReference type="Proteomes" id="UP000288805">
    <property type="component" value="Unassembled WGS sequence"/>
</dbReference>
<gene>
    <name evidence="4" type="primary">POLX_1739</name>
    <name evidence="4" type="ORF">CK203_055890</name>
</gene>
<dbReference type="GO" id="GO:0046872">
    <property type="term" value="F:metal ion binding"/>
    <property type="evidence" value="ECO:0007669"/>
    <property type="project" value="UniProtKB-KW"/>
</dbReference>
<accession>A0A438FTZ0</accession>
<name>A0A438FTZ0_VITVI</name>
<dbReference type="SUPFAM" id="SSF53098">
    <property type="entry name" value="Ribonuclease H-like"/>
    <property type="match status" value="1"/>
</dbReference>
<dbReference type="InterPro" id="IPR001584">
    <property type="entry name" value="Integrase_cat-core"/>
</dbReference>
<organism evidence="4 5">
    <name type="scientific">Vitis vinifera</name>
    <name type="common">Grape</name>
    <dbReference type="NCBI Taxonomy" id="29760"/>
    <lineage>
        <taxon>Eukaryota</taxon>
        <taxon>Viridiplantae</taxon>
        <taxon>Streptophyta</taxon>
        <taxon>Embryophyta</taxon>
        <taxon>Tracheophyta</taxon>
        <taxon>Spermatophyta</taxon>
        <taxon>Magnoliopsida</taxon>
        <taxon>eudicotyledons</taxon>
        <taxon>Gunneridae</taxon>
        <taxon>Pentapetalae</taxon>
        <taxon>rosids</taxon>
        <taxon>Vitales</taxon>
        <taxon>Vitaceae</taxon>
        <taxon>Viteae</taxon>
        <taxon>Vitis</taxon>
    </lineage>
</organism>
<dbReference type="GO" id="GO:0003676">
    <property type="term" value="F:nucleic acid binding"/>
    <property type="evidence" value="ECO:0007669"/>
    <property type="project" value="InterPro"/>
</dbReference>
<evidence type="ECO:0000313" key="4">
    <source>
        <dbReference type="EMBL" id="RVW63398.1"/>
    </source>
</evidence>
<dbReference type="Pfam" id="PF25597">
    <property type="entry name" value="SH3_retrovirus"/>
    <property type="match status" value="1"/>
</dbReference>
<sequence>MAVENTSSTLLPFNTMIHMVTIKLSSSNYLLWKSQLLHLLESQELLGHVDGTLAPPPRFAPADSQTPNIKHLVWKKTYQCFLSLLLSSFTEEAMAEVVGLSTSRKVWPFVINSTPLEDQSMTLIKSTGSSMALVRISPVSSPPKWLKRHCPHFLIWSPRLKALSFSRNSLTIMVHPQLLSQPPVMVNLAQLSETSLTINQVATNLPTVAMVVPTLGRAAVRHATRSAAKKGTTLISATNGMHGVENLLAPQPTLLRPLRPPTFLMGPSPNRQTGRVVATGKRDGGLYVLEHGNFAFIYVLKNKALHASDGGAEFTSNHFKAHLITSGIHHQLSCPYTPAQNGRAKRKHRYVTEIGLALLFYSHLSPRFWVDALSIAAYIINCLPTPLLGGMSPFELLYGSSPNYENFHHFGCRVYPCLCDYMSHKFSHRSIPCIFLGYSPSHKGFRCLDPTTSKLYITHHAQFDEHHFPSRDGSQAQPLFSLYFSNFLEPNMPLIDPPSMSPLHHSPPIIPSGSNPCVICPNPVDKSLQVTDSLAGPFSPSLEPRPPPIASDVAPIPAPPLGSHLMLTRAKAGIFKTRHPANLNVLSLSGLFSSLLASIKPKGFKSAAKNPTWLATMDEEVQALQHNRTWVLVHRPAHTNIIGSKWVFRTKYLPDGSIERLKARLVAKGYTQVPGLDYTDTFSPVIKVTTVRVMLSLVVTNRWPLRQLDVNNAFLNGTLTQNVYME</sequence>